<keyword evidence="1" id="KW-0233">DNA recombination</keyword>
<gene>
    <name evidence="3" type="ORF">FVF58_27015</name>
</gene>
<name>A0A5B0GTM6_9BURK</name>
<dbReference type="AlphaFoldDB" id="A0A5B0GTM6"/>
<dbReference type="Gene3D" id="1.10.443.10">
    <property type="entry name" value="Intergrase catalytic core"/>
    <property type="match status" value="1"/>
</dbReference>
<evidence type="ECO:0000313" key="3">
    <source>
        <dbReference type="EMBL" id="KAA1006230.1"/>
    </source>
</evidence>
<evidence type="ECO:0000256" key="1">
    <source>
        <dbReference type="ARBA" id="ARBA00023172"/>
    </source>
</evidence>
<dbReference type="EMBL" id="VTUZ01000020">
    <property type="protein sequence ID" value="KAA1006230.1"/>
    <property type="molecule type" value="Genomic_DNA"/>
</dbReference>
<comment type="caution">
    <text evidence="3">The sequence shown here is derived from an EMBL/GenBank/DDBJ whole genome shotgun (WGS) entry which is preliminary data.</text>
</comment>
<dbReference type="InterPro" id="IPR002104">
    <property type="entry name" value="Integrase_catalytic"/>
</dbReference>
<proteinExistence type="predicted"/>
<protein>
    <submittedName>
        <fullName evidence="3">Site-specific integrase</fullName>
    </submittedName>
</protein>
<accession>A0A5B0GTM6</accession>
<keyword evidence="4" id="KW-1185">Reference proteome</keyword>
<dbReference type="GO" id="GO:0015074">
    <property type="term" value="P:DNA integration"/>
    <property type="evidence" value="ECO:0007669"/>
    <property type="project" value="InterPro"/>
</dbReference>
<sequence>MHVTAHSVIELNITEGAIGNSIPLLVLQDGSISFVVMLWAKHLMLHDIASAESLRTKVCGIGRFYDFFVLVKGGKKVHRNAMLVVLEEFYQARRYGLPVLNWEPVTPQTAKVDEEAVTRFNEWCAENLGVPRLNPTELKLVTSLNFRSQQTFRRAQQHRRNWDKLSHLAPATPAGKGFADVQEFDPQDRHVGSSDYPKKYFPPERVRAFIKTLNLRDALYFLLLFFGGLRASEPLHIFARDITILPDGIARVVVGHPELDSYRWFDAHGRERLTNRAQFLSERYGIGPRNRLAAKHPLHSGWKGMRFDVSRFQTEVYWLRPDAGRLFAKLHIEYMKTIRSRVADNHPFYLVNTSLDSDFGNPVTLSNMNKSFYRAAARVGLSPSEDGVNPHGGRHYYGYFHANVYKTQLEHLQMYMHHVSIESTKVYYNVTKETARAELQKAWETISRDFPEMLCLDPLFHPVLA</sequence>
<organism evidence="3 4">
    <name type="scientific">Paraburkholderia panacisoli</name>
    <dbReference type="NCBI Taxonomy" id="2603818"/>
    <lineage>
        <taxon>Bacteria</taxon>
        <taxon>Pseudomonadati</taxon>
        <taxon>Pseudomonadota</taxon>
        <taxon>Betaproteobacteria</taxon>
        <taxon>Burkholderiales</taxon>
        <taxon>Burkholderiaceae</taxon>
        <taxon>Paraburkholderia</taxon>
    </lineage>
</organism>
<dbReference type="Proteomes" id="UP000325273">
    <property type="component" value="Unassembled WGS sequence"/>
</dbReference>
<evidence type="ECO:0000259" key="2">
    <source>
        <dbReference type="PROSITE" id="PS51898"/>
    </source>
</evidence>
<evidence type="ECO:0000313" key="4">
    <source>
        <dbReference type="Proteomes" id="UP000325273"/>
    </source>
</evidence>
<dbReference type="GO" id="GO:0003677">
    <property type="term" value="F:DNA binding"/>
    <property type="evidence" value="ECO:0007669"/>
    <property type="project" value="InterPro"/>
</dbReference>
<reference evidence="3 4" key="1">
    <citation type="submission" date="2019-08" db="EMBL/GenBank/DDBJ databases">
        <title>Paraburkholderia sp. DCY113.</title>
        <authorList>
            <person name="Kang J."/>
        </authorList>
    </citation>
    <scope>NUCLEOTIDE SEQUENCE [LARGE SCALE GENOMIC DNA]</scope>
    <source>
        <strain evidence="3 4">DCY113</strain>
    </source>
</reference>
<dbReference type="PROSITE" id="PS51898">
    <property type="entry name" value="TYR_RECOMBINASE"/>
    <property type="match status" value="1"/>
</dbReference>
<dbReference type="InterPro" id="IPR013762">
    <property type="entry name" value="Integrase-like_cat_sf"/>
</dbReference>
<dbReference type="InterPro" id="IPR011010">
    <property type="entry name" value="DNA_brk_join_enz"/>
</dbReference>
<dbReference type="GO" id="GO:0006310">
    <property type="term" value="P:DNA recombination"/>
    <property type="evidence" value="ECO:0007669"/>
    <property type="project" value="UniProtKB-KW"/>
</dbReference>
<feature type="domain" description="Tyr recombinase" evidence="2">
    <location>
        <begin position="196"/>
        <end position="444"/>
    </location>
</feature>
<dbReference type="CDD" id="cd00397">
    <property type="entry name" value="DNA_BRE_C"/>
    <property type="match status" value="1"/>
</dbReference>
<dbReference type="SUPFAM" id="SSF56349">
    <property type="entry name" value="DNA breaking-rejoining enzymes"/>
    <property type="match status" value="1"/>
</dbReference>